<reference evidence="1 2" key="1">
    <citation type="journal article" date="2016" name="Genome Announc.">
        <title>Draft Whole-Genome Sequence of Trichoderma gamsii T6085, a Promising Biocontrol Agent of Fusarium Head Blight on Wheat.</title>
        <authorList>
            <person name="Baroncelli R."/>
            <person name="Zapparata A."/>
            <person name="Piaggeschi G."/>
            <person name="Sarrocco S."/>
            <person name="Vannacci G."/>
        </authorList>
    </citation>
    <scope>NUCLEOTIDE SEQUENCE [LARGE SCALE GENOMIC DNA]</scope>
    <source>
        <strain evidence="1 2">T6085</strain>
    </source>
</reference>
<dbReference type="GeneID" id="36347384"/>
<keyword evidence="2" id="KW-1185">Reference proteome</keyword>
<accession>A0A2P4ZXQ3</accession>
<dbReference type="EMBL" id="JPDN02000005">
    <property type="protein sequence ID" value="PON29056.1"/>
    <property type="molecule type" value="Genomic_DNA"/>
</dbReference>
<sequence length="61" mass="7084">MTPNRFIDGRSPKRNTVTIPAHTSTAFIIRAPQRHSLDNKVSFFVVLAFQRVSWCLETMRH</sequence>
<gene>
    <name evidence="1" type="ORF">TGAM01_v202164</name>
</gene>
<name>A0A2P4ZXQ3_9HYPO</name>
<dbReference type="Proteomes" id="UP000054821">
    <property type="component" value="Unassembled WGS sequence"/>
</dbReference>
<organism evidence="1 2">
    <name type="scientific">Trichoderma gamsii</name>
    <dbReference type="NCBI Taxonomy" id="398673"/>
    <lineage>
        <taxon>Eukaryota</taxon>
        <taxon>Fungi</taxon>
        <taxon>Dikarya</taxon>
        <taxon>Ascomycota</taxon>
        <taxon>Pezizomycotina</taxon>
        <taxon>Sordariomycetes</taxon>
        <taxon>Hypocreomycetidae</taxon>
        <taxon>Hypocreales</taxon>
        <taxon>Hypocreaceae</taxon>
        <taxon>Trichoderma</taxon>
    </lineage>
</organism>
<evidence type="ECO:0000313" key="1">
    <source>
        <dbReference type="EMBL" id="PON29056.1"/>
    </source>
</evidence>
<dbReference type="RefSeq" id="XP_024406338.1">
    <property type="nucleotide sequence ID" value="XM_024548935.1"/>
</dbReference>
<comment type="caution">
    <text evidence="1">The sequence shown here is derived from an EMBL/GenBank/DDBJ whole genome shotgun (WGS) entry which is preliminary data.</text>
</comment>
<evidence type="ECO:0000313" key="2">
    <source>
        <dbReference type="Proteomes" id="UP000054821"/>
    </source>
</evidence>
<dbReference type="AlphaFoldDB" id="A0A2P4ZXQ3"/>
<proteinExistence type="predicted"/>
<protein>
    <submittedName>
        <fullName evidence="1">Uncharacterized protein</fullName>
    </submittedName>
</protein>